<dbReference type="GO" id="GO:0003735">
    <property type="term" value="F:structural constituent of ribosome"/>
    <property type="evidence" value="ECO:0007669"/>
    <property type="project" value="InterPro"/>
</dbReference>
<keyword evidence="5" id="KW-1185">Reference proteome</keyword>
<protein>
    <submittedName>
        <fullName evidence="4">Ribosomal protein bL32 family protein</fullName>
    </submittedName>
</protein>
<organism evidence="4 5">
    <name type="scientific">Nitzschia inconspicua</name>
    <dbReference type="NCBI Taxonomy" id="303405"/>
    <lineage>
        <taxon>Eukaryota</taxon>
        <taxon>Sar</taxon>
        <taxon>Stramenopiles</taxon>
        <taxon>Ochrophyta</taxon>
        <taxon>Bacillariophyta</taxon>
        <taxon>Bacillariophyceae</taxon>
        <taxon>Bacillariophycidae</taxon>
        <taxon>Bacillariales</taxon>
        <taxon>Bacillariaceae</taxon>
        <taxon>Nitzschia</taxon>
    </lineage>
</organism>
<dbReference type="OrthoDB" id="2014905at2759"/>
<reference evidence="4" key="2">
    <citation type="submission" date="2021-04" db="EMBL/GenBank/DDBJ databases">
        <authorList>
            <person name="Podell S."/>
        </authorList>
    </citation>
    <scope>NUCLEOTIDE SEQUENCE</scope>
    <source>
        <strain evidence="4">Hildebrandi</strain>
    </source>
</reference>
<name>A0A9K3L8X5_9STRA</name>
<evidence type="ECO:0000256" key="1">
    <source>
        <dbReference type="ARBA" id="ARBA00008560"/>
    </source>
</evidence>
<evidence type="ECO:0000313" key="4">
    <source>
        <dbReference type="EMBL" id="KAG7357980.1"/>
    </source>
</evidence>
<dbReference type="Proteomes" id="UP000693970">
    <property type="component" value="Unassembled WGS sequence"/>
</dbReference>
<sequence>MLWRTILQLTPRLVGQHLEKSLPTIANTPQSASSLVLLRRSPAVQSLLTTRLSTFLPSLSSLLRESIWWAVPKRKHTRSRKRKKTTVQKRIPLKKNIVFDPQTGEVTLQHKLPHNWREYLPKLD</sequence>
<dbReference type="AlphaFoldDB" id="A0A9K3L8X5"/>
<gene>
    <name evidence="4" type="ORF">IV203_014567</name>
</gene>
<evidence type="ECO:0000256" key="3">
    <source>
        <dbReference type="ARBA" id="ARBA00023274"/>
    </source>
</evidence>
<evidence type="ECO:0000313" key="5">
    <source>
        <dbReference type="Proteomes" id="UP000693970"/>
    </source>
</evidence>
<dbReference type="InterPro" id="IPR002677">
    <property type="entry name" value="Ribosomal_bL32"/>
</dbReference>
<keyword evidence="2 4" id="KW-0689">Ribosomal protein</keyword>
<reference evidence="4" key="1">
    <citation type="journal article" date="2021" name="Sci. Rep.">
        <title>Diploid genomic architecture of Nitzschia inconspicua, an elite biomass production diatom.</title>
        <authorList>
            <person name="Oliver A."/>
            <person name="Podell S."/>
            <person name="Pinowska A."/>
            <person name="Traller J.C."/>
            <person name="Smith S.R."/>
            <person name="McClure R."/>
            <person name="Beliaev A."/>
            <person name="Bohutskyi P."/>
            <person name="Hill E.A."/>
            <person name="Rabines A."/>
            <person name="Zheng H."/>
            <person name="Allen L.Z."/>
            <person name="Kuo A."/>
            <person name="Grigoriev I.V."/>
            <person name="Allen A.E."/>
            <person name="Hazlebeck D."/>
            <person name="Allen E.E."/>
        </authorList>
    </citation>
    <scope>NUCLEOTIDE SEQUENCE</scope>
    <source>
        <strain evidence="4">Hildebrandi</strain>
    </source>
</reference>
<comment type="caution">
    <text evidence="4">The sequence shown here is derived from an EMBL/GenBank/DDBJ whole genome shotgun (WGS) entry which is preliminary data.</text>
</comment>
<comment type="similarity">
    <text evidence="1">Belongs to the bacterial ribosomal protein bL32 family.</text>
</comment>
<evidence type="ECO:0000256" key="2">
    <source>
        <dbReference type="ARBA" id="ARBA00022980"/>
    </source>
</evidence>
<dbReference type="GO" id="GO:0006412">
    <property type="term" value="P:translation"/>
    <property type="evidence" value="ECO:0007669"/>
    <property type="project" value="InterPro"/>
</dbReference>
<dbReference type="GO" id="GO:0015934">
    <property type="term" value="C:large ribosomal subunit"/>
    <property type="evidence" value="ECO:0007669"/>
    <property type="project" value="InterPro"/>
</dbReference>
<dbReference type="EMBL" id="JAGRRH010000014">
    <property type="protein sequence ID" value="KAG7357980.1"/>
    <property type="molecule type" value="Genomic_DNA"/>
</dbReference>
<dbReference type="Pfam" id="PF01783">
    <property type="entry name" value="Ribosomal_L32p"/>
    <property type="match status" value="1"/>
</dbReference>
<proteinExistence type="inferred from homology"/>
<accession>A0A9K3L8X5</accession>
<keyword evidence="3" id="KW-0687">Ribonucleoprotein</keyword>
<dbReference type="NCBIfam" id="TIGR01031">
    <property type="entry name" value="rpmF_bact"/>
    <property type="match status" value="1"/>
</dbReference>